<protein>
    <recommendedName>
        <fullName evidence="4">LysM domain-containing protein</fullName>
    </recommendedName>
</protein>
<reference evidence="2 3" key="1">
    <citation type="journal article" date="2018" name="Nat. Ecol. Evol.">
        <title>Pezizomycetes genomes reveal the molecular basis of ectomycorrhizal truffle lifestyle.</title>
        <authorList>
            <person name="Murat C."/>
            <person name="Payen T."/>
            <person name="Noel B."/>
            <person name="Kuo A."/>
            <person name="Morin E."/>
            <person name="Chen J."/>
            <person name="Kohler A."/>
            <person name="Krizsan K."/>
            <person name="Balestrini R."/>
            <person name="Da Silva C."/>
            <person name="Montanini B."/>
            <person name="Hainaut M."/>
            <person name="Levati E."/>
            <person name="Barry K.W."/>
            <person name="Belfiori B."/>
            <person name="Cichocki N."/>
            <person name="Clum A."/>
            <person name="Dockter R.B."/>
            <person name="Fauchery L."/>
            <person name="Guy J."/>
            <person name="Iotti M."/>
            <person name="Le Tacon F."/>
            <person name="Lindquist E.A."/>
            <person name="Lipzen A."/>
            <person name="Malagnac F."/>
            <person name="Mello A."/>
            <person name="Molinier V."/>
            <person name="Miyauchi S."/>
            <person name="Poulain J."/>
            <person name="Riccioni C."/>
            <person name="Rubini A."/>
            <person name="Sitrit Y."/>
            <person name="Splivallo R."/>
            <person name="Traeger S."/>
            <person name="Wang M."/>
            <person name="Zifcakova L."/>
            <person name="Wipf D."/>
            <person name="Zambonelli A."/>
            <person name="Paolocci F."/>
            <person name="Nowrousian M."/>
            <person name="Ottonello S."/>
            <person name="Baldrian P."/>
            <person name="Spatafora J.W."/>
            <person name="Henrissat B."/>
            <person name="Nagy L.G."/>
            <person name="Aury J.M."/>
            <person name="Wincker P."/>
            <person name="Grigoriev I.V."/>
            <person name="Bonfante P."/>
            <person name="Martin F.M."/>
        </authorList>
    </citation>
    <scope>NUCLEOTIDE SEQUENCE [LARGE SCALE GENOMIC DNA]</scope>
    <source>
        <strain evidence="2 3">RN42</strain>
    </source>
</reference>
<keyword evidence="1" id="KW-0732">Signal</keyword>
<dbReference type="Proteomes" id="UP000275078">
    <property type="component" value="Unassembled WGS sequence"/>
</dbReference>
<dbReference type="EMBL" id="ML119668">
    <property type="protein sequence ID" value="RPA82967.1"/>
    <property type="molecule type" value="Genomic_DNA"/>
</dbReference>
<evidence type="ECO:0000256" key="1">
    <source>
        <dbReference type="SAM" id="SignalP"/>
    </source>
</evidence>
<feature type="signal peptide" evidence="1">
    <location>
        <begin position="1"/>
        <end position="20"/>
    </location>
</feature>
<keyword evidence="3" id="KW-1185">Reference proteome</keyword>
<accession>A0A3N4IC03</accession>
<organism evidence="2 3">
    <name type="scientific">Ascobolus immersus RN42</name>
    <dbReference type="NCBI Taxonomy" id="1160509"/>
    <lineage>
        <taxon>Eukaryota</taxon>
        <taxon>Fungi</taxon>
        <taxon>Dikarya</taxon>
        <taxon>Ascomycota</taxon>
        <taxon>Pezizomycotina</taxon>
        <taxon>Pezizomycetes</taxon>
        <taxon>Pezizales</taxon>
        <taxon>Ascobolaceae</taxon>
        <taxon>Ascobolus</taxon>
    </lineage>
</organism>
<proteinExistence type="predicted"/>
<dbReference type="AlphaFoldDB" id="A0A3N4IC03"/>
<sequence>MHLSTHLLPVALLLLPMISALPADTPKAPNYHSLLKRGYSGAFLSRLNTIYRGTRLAAPMCNGPDCPIMIAEEKMCSDMRYHHREDIRFPRDSHELDSQGRNSTDAKWEEYRDIELCLWFPPIDERCAQFGIERESIYGLSLVNVELQVKEFGFAGCPATPEQLVSRIMIESGWDEKTVREKLDFVAPGWEQPEQETEKLVRVKGLTYVDDRWNPFHLPTETTVRVLPNGPVQDSVTGCAAWEMARRGENCSRFSKRVGLTREKFLEINDFLVKKTEGDEEKVRCKLLAGYSYCVDSSAY</sequence>
<evidence type="ECO:0000313" key="2">
    <source>
        <dbReference type="EMBL" id="RPA82967.1"/>
    </source>
</evidence>
<gene>
    <name evidence="2" type="ORF">BJ508DRAFT_413855</name>
</gene>
<evidence type="ECO:0008006" key="4">
    <source>
        <dbReference type="Google" id="ProtNLM"/>
    </source>
</evidence>
<evidence type="ECO:0000313" key="3">
    <source>
        <dbReference type="Proteomes" id="UP000275078"/>
    </source>
</evidence>
<feature type="chain" id="PRO_5018303170" description="LysM domain-containing protein" evidence="1">
    <location>
        <begin position="21"/>
        <end position="300"/>
    </location>
</feature>
<name>A0A3N4IC03_ASCIM</name>